<comment type="function">
    <text evidence="5">Could be a nuclease involved in processing of the 5'-end of pre-16S rRNA.</text>
</comment>
<evidence type="ECO:0000256" key="2">
    <source>
        <dbReference type="ARBA" id="ARBA00022517"/>
    </source>
</evidence>
<evidence type="ECO:0000256" key="4">
    <source>
        <dbReference type="ARBA" id="ARBA00022801"/>
    </source>
</evidence>
<comment type="similarity">
    <text evidence="5">Belongs to the YqgF HJR family.</text>
</comment>
<keyword evidence="1 5" id="KW-0963">Cytoplasm</keyword>
<proteinExistence type="inferred from homology"/>
<dbReference type="InterPro" id="IPR005227">
    <property type="entry name" value="YqgF"/>
</dbReference>
<dbReference type="InterPro" id="IPR006641">
    <property type="entry name" value="YqgF/RNaseH-like_dom"/>
</dbReference>
<dbReference type="SMART" id="SM00732">
    <property type="entry name" value="YqgFc"/>
    <property type="match status" value="1"/>
</dbReference>
<dbReference type="EC" id="3.1.-.-" evidence="5"/>
<evidence type="ECO:0000313" key="8">
    <source>
        <dbReference type="Proteomes" id="UP001184230"/>
    </source>
</evidence>
<evidence type="ECO:0000256" key="3">
    <source>
        <dbReference type="ARBA" id="ARBA00022722"/>
    </source>
</evidence>
<dbReference type="Proteomes" id="UP001184230">
    <property type="component" value="Unassembled WGS sequence"/>
</dbReference>
<organism evidence="7 8">
    <name type="scientific">Variovorax soli</name>
    <dbReference type="NCBI Taxonomy" id="376815"/>
    <lineage>
        <taxon>Bacteria</taxon>
        <taxon>Pseudomonadati</taxon>
        <taxon>Pseudomonadota</taxon>
        <taxon>Betaproteobacteria</taxon>
        <taxon>Burkholderiales</taxon>
        <taxon>Comamonadaceae</taxon>
        <taxon>Variovorax</taxon>
    </lineage>
</organism>
<accession>A0ABU1NK20</accession>
<dbReference type="RefSeq" id="WP_309905950.1">
    <property type="nucleotide sequence ID" value="NZ_JAVDRF010000012.1"/>
</dbReference>
<keyword evidence="3 5" id="KW-0540">Nuclease</keyword>
<comment type="subcellular location">
    <subcellularLocation>
        <location evidence="5">Cytoplasm</location>
    </subcellularLocation>
</comment>
<feature type="domain" description="YqgF/RNase H-like" evidence="6">
    <location>
        <begin position="16"/>
        <end position="115"/>
    </location>
</feature>
<dbReference type="InterPro" id="IPR037027">
    <property type="entry name" value="YqgF/RNaseH-like_dom_sf"/>
</dbReference>
<dbReference type="Gene3D" id="3.30.420.140">
    <property type="entry name" value="YqgF/RNase H-like domain"/>
    <property type="match status" value="1"/>
</dbReference>
<keyword evidence="4 5" id="KW-0378">Hydrolase</keyword>
<keyword evidence="2 5" id="KW-0690">Ribosome biogenesis</keyword>
<gene>
    <name evidence="7" type="ORF">J2739_004602</name>
</gene>
<dbReference type="NCBIfam" id="TIGR00250">
    <property type="entry name" value="RNAse_H_YqgF"/>
    <property type="match status" value="1"/>
</dbReference>
<evidence type="ECO:0000256" key="5">
    <source>
        <dbReference type="HAMAP-Rule" id="MF_00651"/>
    </source>
</evidence>
<dbReference type="SUPFAM" id="SSF53098">
    <property type="entry name" value="Ribonuclease H-like"/>
    <property type="match status" value="1"/>
</dbReference>
<dbReference type="PANTHER" id="PTHR33317:SF4">
    <property type="entry name" value="POLYNUCLEOTIDYL TRANSFERASE, RIBONUCLEASE H-LIKE SUPERFAMILY PROTEIN"/>
    <property type="match status" value="1"/>
</dbReference>
<dbReference type="InterPro" id="IPR012337">
    <property type="entry name" value="RNaseH-like_sf"/>
</dbReference>
<dbReference type="CDD" id="cd16964">
    <property type="entry name" value="YqgF"/>
    <property type="match status" value="1"/>
</dbReference>
<comment type="caution">
    <text evidence="7">The sequence shown here is derived from an EMBL/GenBank/DDBJ whole genome shotgun (WGS) entry which is preliminary data.</text>
</comment>
<keyword evidence="8" id="KW-1185">Reference proteome</keyword>
<dbReference type="GO" id="GO:0016787">
    <property type="term" value="F:hydrolase activity"/>
    <property type="evidence" value="ECO:0007669"/>
    <property type="project" value="UniProtKB-KW"/>
</dbReference>
<dbReference type="EMBL" id="JAVDRF010000012">
    <property type="protein sequence ID" value="MDR6538809.1"/>
    <property type="molecule type" value="Genomic_DNA"/>
</dbReference>
<sequence>MPDTPAPPASVPSHFQSFLAFDFGQKRTGVASGNRLLRSATPQATIRAEGDARFAQVGARIREWQPDALVVGVPYHPDGAPHDNTRAAQRFARQLKGRFGLPVYEVDERYSTTEALAQGARDADAASACIILEQFLRNLP</sequence>
<dbReference type="HAMAP" id="MF_00651">
    <property type="entry name" value="Nuclease_YqgF"/>
    <property type="match status" value="1"/>
</dbReference>
<protein>
    <recommendedName>
        <fullName evidence="5">Putative pre-16S rRNA nuclease</fullName>
        <ecNumber evidence="5">3.1.-.-</ecNumber>
    </recommendedName>
</protein>
<name>A0ABU1NK20_9BURK</name>
<evidence type="ECO:0000313" key="7">
    <source>
        <dbReference type="EMBL" id="MDR6538809.1"/>
    </source>
</evidence>
<evidence type="ECO:0000259" key="6">
    <source>
        <dbReference type="SMART" id="SM00732"/>
    </source>
</evidence>
<dbReference type="PANTHER" id="PTHR33317">
    <property type="entry name" value="POLYNUCLEOTIDYL TRANSFERASE, RIBONUCLEASE H-LIKE SUPERFAMILY PROTEIN"/>
    <property type="match status" value="1"/>
</dbReference>
<evidence type="ECO:0000256" key="1">
    <source>
        <dbReference type="ARBA" id="ARBA00022490"/>
    </source>
</evidence>
<dbReference type="Pfam" id="PF03652">
    <property type="entry name" value="RuvX"/>
    <property type="match status" value="1"/>
</dbReference>
<reference evidence="7 8" key="1">
    <citation type="submission" date="2023-07" db="EMBL/GenBank/DDBJ databases">
        <title>Sorghum-associated microbial communities from plants grown in Nebraska, USA.</title>
        <authorList>
            <person name="Schachtman D."/>
        </authorList>
    </citation>
    <scope>NUCLEOTIDE SEQUENCE [LARGE SCALE GENOMIC DNA]</scope>
    <source>
        <strain evidence="7 8">DS1781</strain>
    </source>
</reference>